<evidence type="ECO:0000256" key="8">
    <source>
        <dbReference type="ARBA" id="ARBA00023212"/>
    </source>
</evidence>
<dbReference type="FunFam" id="3.80.10.10:FF:000049">
    <property type="entry name" value="Dynein light chain 1"/>
    <property type="match status" value="1"/>
</dbReference>
<evidence type="ECO:0000313" key="12">
    <source>
        <dbReference type="EMBL" id="GBG64996.1"/>
    </source>
</evidence>
<dbReference type="Proteomes" id="UP000265515">
    <property type="component" value="Unassembled WGS sequence"/>
</dbReference>
<keyword evidence="7" id="KW-0505">Motor protein</keyword>
<evidence type="ECO:0000256" key="10">
    <source>
        <dbReference type="ARBA" id="ARBA00049659"/>
    </source>
</evidence>
<evidence type="ECO:0000256" key="5">
    <source>
        <dbReference type="ARBA" id="ARBA00022737"/>
    </source>
</evidence>
<dbReference type="EMBL" id="BFEA01000056">
    <property type="protein sequence ID" value="GBG64996.1"/>
    <property type="molecule type" value="Genomic_DNA"/>
</dbReference>
<evidence type="ECO:0000256" key="4">
    <source>
        <dbReference type="ARBA" id="ARBA00022701"/>
    </source>
</evidence>
<dbReference type="SUPFAM" id="SSF52058">
    <property type="entry name" value="L domain-like"/>
    <property type="match status" value="1"/>
</dbReference>
<dbReference type="PANTHER" id="PTHR15454">
    <property type="entry name" value="NISCHARIN RELATED"/>
    <property type="match status" value="1"/>
</dbReference>
<proteinExistence type="inferred from homology"/>
<reference evidence="12 13" key="1">
    <citation type="journal article" date="2018" name="Cell">
        <title>The Chara Genome: Secondary Complexity and Implications for Plant Terrestrialization.</title>
        <authorList>
            <person name="Nishiyama T."/>
            <person name="Sakayama H."/>
            <person name="Vries J.D."/>
            <person name="Buschmann H."/>
            <person name="Saint-Marcoux D."/>
            <person name="Ullrich K.K."/>
            <person name="Haas F.B."/>
            <person name="Vanderstraeten L."/>
            <person name="Becker D."/>
            <person name="Lang D."/>
            <person name="Vosolsobe S."/>
            <person name="Rombauts S."/>
            <person name="Wilhelmsson P.K.I."/>
            <person name="Janitza P."/>
            <person name="Kern R."/>
            <person name="Heyl A."/>
            <person name="Rumpler F."/>
            <person name="Villalobos L.I.A.C."/>
            <person name="Clay J.M."/>
            <person name="Skokan R."/>
            <person name="Toyoda A."/>
            <person name="Suzuki Y."/>
            <person name="Kagoshima H."/>
            <person name="Schijlen E."/>
            <person name="Tajeshwar N."/>
            <person name="Catarino B."/>
            <person name="Hetherington A.J."/>
            <person name="Saltykova A."/>
            <person name="Bonnot C."/>
            <person name="Breuninger H."/>
            <person name="Symeonidi A."/>
            <person name="Radhakrishnan G.V."/>
            <person name="Van Nieuwerburgh F."/>
            <person name="Deforce D."/>
            <person name="Chang C."/>
            <person name="Karol K.G."/>
            <person name="Hedrich R."/>
            <person name="Ulvskov P."/>
            <person name="Glockner G."/>
            <person name="Delwiche C.F."/>
            <person name="Petrasek J."/>
            <person name="Van de Peer Y."/>
            <person name="Friml J."/>
            <person name="Beilby M."/>
            <person name="Dolan L."/>
            <person name="Kohara Y."/>
            <person name="Sugano S."/>
            <person name="Fujiyama A."/>
            <person name="Delaux P.-M."/>
            <person name="Quint M."/>
            <person name="TheiBen G."/>
            <person name="Hagemann M."/>
            <person name="Harholt J."/>
            <person name="Dunand C."/>
            <person name="Zachgo S."/>
            <person name="Langdale J."/>
            <person name="Maumus F."/>
            <person name="Straeten D.V.D."/>
            <person name="Gould S.B."/>
            <person name="Rensing S.A."/>
        </authorList>
    </citation>
    <scope>NUCLEOTIDE SEQUENCE [LARGE SCALE GENOMIC DNA]</scope>
    <source>
        <strain evidence="12 13">S276</strain>
    </source>
</reference>
<gene>
    <name evidence="12" type="ORF">CBR_g48745</name>
</gene>
<keyword evidence="9" id="KW-0966">Cell projection</keyword>
<keyword evidence="4" id="KW-0493">Microtubule</keyword>
<dbReference type="Gramene" id="GBG64996">
    <property type="protein sequence ID" value="GBG64996"/>
    <property type="gene ID" value="CBR_g48745"/>
</dbReference>
<dbReference type="Pfam" id="PF12799">
    <property type="entry name" value="LRR_4"/>
    <property type="match status" value="2"/>
</dbReference>
<evidence type="ECO:0000256" key="6">
    <source>
        <dbReference type="ARBA" id="ARBA00023017"/>
    </source>
</evidence>
<comment type="similarity">
    <text evidence="10">Belongs to the dynein light chain LC1-type family.</text>
</comment>
<dbReference type="InterPro" id="IPR025875">
    <property type="entry name" value="Leu-rich_rpt_4"/>
</dbReference>
<keyword evidence="13" id="KW-1185">Reference proteome</keyword>
<dbReference type="OMA" id="NCERISM"/>
<dbReference type="Gene3D" id="3.80.10.10">
    <property type="entry name" value="Ribonuclease Inhibitor"/>
    <property type="match status" value="1"/>
</dbReference>
<evidence type="ECO:0000256" key="1">
    <source>
        <dbReference type="ARBA" id="ARBA00004430"/>
    </source>
</evidence>
<dbReference type="SMART" id="SM00365">
    <property type="entry name" value="LRR_SD22"/>
    <property type="match status" value="4"/>
</dbReference>
<dbReference type="AlphaFoldDB" id="A0A388K4Q9"/>
<comment type="caution">
    <text evidence="12">The sequence shown here is derived from an EMBL/GenBank/DDBJ whole genome shotgun (WGS) entry which is preliminary data.</text>
</comment>
<name>A0A388K4Q9_CHABU</name>
<dbReference type="PANTHER" id="PTHR15454:SF73">
    <property type="entry name" value="DYNEIN AXONEMAL LIGHT CHAIN 1"/>
    <property type="match status" value="1"/>
</dbReference>
<keyword evidence="2" id="KW-0963">Cytoplasm</keyword>
<dbReference type="GO" id="GO:0005930">
    <property type="term" value="C:axoneme"/>
    <property type="evidence" value="ECO:0007669"/>
    <property type="project" value="UniProtKB-SubCell"/>
</dbReference>
<evidence type="ECO:0000313" key="13">
    <source>
        <dbReference type="Proteomes" id="UP000265515"/>
    </source>
</evidence>
<evidence type="ECO:0000256" key="3">
    <source>
        <dbReference type="ARBA" id="ARBA00022614"/>
    </source>
</evidence>
<accession>A0A388K4Q9</accession>
<organism evidence="12 13">
    <name type="scientific">Chara braunii</name>
    <name type="common">Braun's stonewort</name>
    <dbReference type="NCBI Taxonomy" id="69332"/>
    <lineage>
        <taxon>Eukaryota</taxon>
        <taxon>Viridiplantae</taxon>
        <taxon>Streptophyta</taxon>
        <taxon>Charophyceae</taxon>
        <taxon>Charales</taxon>
        <taxon>Characeae</taxon>
        <taxon>Chara</taxon>
    </lineage>
</organism>
<dbReference type="GO" id="GO:0030286">
    <property type="term" value="C:dynein complex"/>
    <property type="evidence" value="ECO:0007669"/>
    <property type="project" value="UniProtKB-KW"/>
</dbReference>
<keyword evidence="8" id="KW-0206">Cytoskeleton</keyword>
<dbReference type="InterPro" id="IPR032675">
    <property type="entry name" value="LRR_dom_sf"/>
</dbReference>
<evidence type="ECO:0000256" key="2">
    <source>
        <dbReference type="ARBA" id="ARBA00022490"/>
    </source>
</evidence>
<dbReference type="PROSITE" id="PS51450">
    <property type="entry name" value="LRR"/>
    <property type="match status" value="3"/>
</dbReference>
<comment type="subcellular location">
    <subcellularLocation>
        <location evidence="1">Cytoplasm</location>
        <location evidence="1">Cytoskeleton</location>
        <location evidence="1">Cilium axoneme</location>
    </subcellularLocation>
</comment>
<evidence type="ECO:0000256" key="9">
    <source>
        <dbReference type="ARBA" id="ARBA00023273"/>
    </source>
</evidence>
<evidence type="ECO:0000256" key="7">
    <source>
        <dbReference type="ARBA" id="ARBA00023175"/>
    </source>
</evidence>
<dbReference type="GO" id="GO:0005874">
    <property type="term" value="C:microtubule"/>
    <property type="evidence" value="ECO:0007669"/>
    <property type="project" value="UniProtKB-KW"/>
</dbReference>
<evidence type="ECO:0000256" key="11">
    <source>
        <dbReference type="ARBA" id="ARBA00049760"/>
    </source>
</evidence>
<sequence length="202" mass="22909">MPTTVKDAIRMFEEAEKIKAAEAERVLLYGQIPPIEKMDNNLSSLKMCTQLSLSTNNIDKIAGLSGLENLKVLSLSRNQIKKIENLDGVAATLEELWISYNLIEKLTNIEKLENLRVLYISNNKIDSWAEIERLAQLPQIDELLLIGNPLYDKFKAENPQVIGSTWRLEVLKRIPRLKKLDGVPVEQEELDAITQAANKILD</sequence>
<keyword evidence="6" id="KW-0243">Dynein</keyword>
<dbReference type="STRING" id="69332.A0A388K4Q9"/>
<dbReference type="InterPro" id="IPR001611">
    <property type="entry name" value="Leu-rich_rpt"/>
</dbReference>
<keyword evidence="3" id="KW-0433">Leucine-rich repeat</keyword>
<keyword evidence="5" id="KW-0677">Repeat</keyword>
<protein>
    <recommendedName>
        <fullName evidence="11">Dynein axonemal light chain 1</fullName>
    </recommendedName>
</protein>
<dbReference type="OrthoDB" id="266138at2759"/>